<protein>
    <recommendedName>
        <fullName evidence="10">Purine nucleoside phosphorylase</fullName>
    </recommendedName>
</protein>
<dbReference type="EMBL" id="FOSL01000006">
    <property type="protein sequence ID" value="SFK41284.1"/>
    <property type="molecule type" value="Genomic_DNA"/>
</dbReference>
<dbReference type="GO" id="GO:0016787">
    <property type="term" value="F:hydrolase activity"/>
    <property type="evidence" value="ECO:0007669"/>
    <property type="project" value="UniProtKB-KW"/>
</dbReference>
<gene>
    <name evidence="11" type="ORF">SAMN04488498_10671</name>
</gene>
<evidence type="ECO:0000256" key="4">
    <source>
        <dbReference type="ARBA" id="ARBA00022723"/>
    </source>
</evidence>
<dbReference type="CDD" id="cd16833">
    <property type="entry name" value="YfiH"/>
    <property type="match status" value="1"/>
</dbReference>
<dbReference type="GO" id="GO:0005507">
    <property type="term" value="F:copper ion binding"/>
    <property type="evidence" value="ECO:0007669"/>
    <property type="project" value="TreeGrafter"/>
</dbReference>
<dbReference type="InterPro" id="IPR011324">
    <property type="entry name" value="Cytotoxic_necrot_fac-like_cat"/>
</dbReference>
<comment type="catalytic activity">
    <reaction evidence="7">
        <text>adenosine + H2O + H(+) = inosine + NH4(+)</text>
        <dbReference type="Rhea" id="RHEA:24408"/>
        <dbReference type="ChEBI" id="CHEBI:15377"/>
        <dbReference type="ChEBI" id="CHEBI:15378"/>
        <dbReference type="ChEBI" id="CHEBI:16335"/>
        <dbReference type="ChEBI" id="CHEBI:17596"/>
        <dbReference type="ChEBI" id="CHEBI:28938"/>
        <dbReference type="EC" id="3.5.4.4"/>
    </reaction>
    <physiologicalReaction direction="left-to-right" evidence="7">
        <dbReference type="Rhea" id="RHEA:24409"/>
    </physiologicalReaction>
</comment>
<dbReference type="SUPFAM" id="SSF64438">
    <property type="entry name" value="CNF1/YfiH-like putative cysteine hydrolases"/>
    <property type="match status" value="1"/>
</dbReference>
<dbReference type="PANTHER" id="PTHR30616">
    <property type="entry name" value="UNCHARACTERIZED PROTEIN YFIH"/>
    <property type="match status" value="1"/>
</dbReference>
<reference evidence="11 12" key="1">
    <citation type="submission" date="2016-10" db="EMBL/GenBank/DDBJ databases">
        <authorList>
            <person name="Varghese N."/>
            <person name="Submissions S."/>
        </authorList>
    </citation>
    <scope>NUCLEOTIDE SEQUENCE [LARGE SCALE GENOMIC DNA]</scope>
    <source>
        <strain evidence="11 12">DSM 21822</strain>
    </source>
</reference>
<dbReference type="GO" id="GO:0017061">
    <property type="term" value="F:S-methyl-5-thioadenosine phosphorylase activity"/>
    <property type="evidence" value="ECO:0007669"/>
    <property type="project" value="UniProtKB-EC"/>
</dbReference>
<dbReference type="InterPro" id="IPR003730">
    <property type="entry name" value="Cu_polyphenol_OxRdtase"/>
</dbReference>
<keyword evidence="5" id="KW-0378">Hydrolase</keyword>
<evidence type="ECO:0000256" key="3">
    <source>
        <dbReference type="ARBA" id="ARBA00022679"/>
    </source>
</evidence>
<evidence type="ECO:0000313" key="12">
    <source>
        <dbReference type="Proteomes" id="UP000323300"/>
    </source>
</evidence>
<evidence type="ECO:0000313" key="11">
    <source>
        <dbReference type="EMBL" id="SFK41284.1"/>
    </source>
</evidence>
<evidence type="ECO:0000256" key="5">
    <source>
        <dbReference type="ARBA" id="ARBA00022801"/>
    </source>
</evidence>
<organism evidence="11 12">
    <name type="scientific">Neomesorhizobium albiziae</name>
    <dbReference type="NCBI Taxonomy" id="335020"/>
    <lineage>
        <taxon>Bacteria</taxon>
        <taxon>Pseudomonadati</taxon>
        <taxon>Pseudomonadota</taxon>
        <taxon>Alphaproteobacteria</taxon>
        <taxon>Hyphomicrobiales</taxon>
        <taxon>Phyllobacteriaceae</taxon>
        <taxon>Neomesorhizobium</taxon>
    </lineage>
</organism>
<evidence type="ECO:0000256" key="1">
    <source>
        <dbReference type="ARBA" id="ARBA00000553"/>
    </source>
</evidence>
<dbReference type="AlphaFoldDB" id="A0A1I3ZB12"/>
<proteinExistence type="inferred from homology"/>
<keyword evidence="4" id="KW-0479">Metal-binding</keyword>
<sequence>MLDQTKPDPIRSSMLEKAAEAGIRHGFFTRAGGVSEGLYKGLNTGVGSNDDAEKVAENRRRVAAWMGVPPQNLLSVYQIHSPDVIVVREAFGQPRPKADAMVTDRPGLAICASAADCGPVLFADPKARVIGAAHAGWKGAFTGVLENTITAMEGLGGRRENIVAALGPSISQANYEVGPEFVERFTASDAGNARYFAPSGKPGHALFDLNLYTVDRLARAGVQASGLGRCTYAEEDLFYSYRRATHRNEADYGRLISAIVLEDS</sequence>
<dbReference type="PANTHER" id="PTHR30616:SF2">
    <property type="entry name" value="PURINE NUCLEOSIDE PHOSPHORYLASE LACC1"/>
    <property type="match status" value="1"/>
</dbReference>
<keyword evidence="6" id="KW-0862">Zinc</keyword>
<name>A0A1I3ZB12_9HYPH</name>
<dbReference type="NCBIfam" id="TIGR00726">
    <property type="entry name" value="peptidoglycan editing factor PgeF"/>
    <property type="match status" value="1"/>
</dbReference>
<comment type="catalytic activity">
    <reaction evidence="1">
        <text>inosine + phosphate = alpha-D-ribose 1-phosphate + hypoxanthine</text>
        <dbReference type="Rhea" id="RHEA:27646"/>
        <dbReference type="ChEBI" id="CHEBI:17368"/>
        <dbReference type="ChEBI" id="CHEBI:17596"/>
        <dbReference type="ChEBI" id="CHEBI:43474"/>
        <dbReference type="ChEBI" id="CHEBI:57720"/>
        <dbReference type="EC" id="2.4.2.1"/>
    </reaction>
    <physiologicalReaction direction="left-to-right" evidence="1">
        <dbReference type="Rhea" id="RHEA:27647"/>
    </physiologicalReaction>
</comment>
<dbReference type="InterPro" id="IPR038371">
    <property type="entry name" value="Cu_polyphenol_OxRdtase_sf"/>
</dbReference>
<dbReference type="OrthoDB" id="4279at2"/>
<dbReference type="Gene3D" id="3.60.140.10">
    <property type="entry name" value="CNF1/YfiH-like putative cysteine hydrolases"/>
    <property type="match status" value="1"/>
</dbReference>
<comment type="catalytic activity">
    <reaction evidence="9">
        <text>S-methyl-5'-thioadenosine + phosphate = 5-(methylsulfanyl)-alpha-D-ribose 1-phosphate + adenine</text>
        <dbReference type="Rhea" id="RHEA:11852"/>
        <dbReference type="ChEBI" id="CHEBI:16708"/>
        <dbReference type="ChEBI" id="CHEBI:17509"/>
        <dbReference type="ChEBI" id="CHEBI:43474"/>
        <dbReference type="ChEBI" id="CHEBI:58533"/>
        <dbReference type="EC" id="2.4.2.28"/>
    </reaction>
    <physiologicalReaction direction="left-to-right" evidence="9">
        <dbReference type="Rhea" id="RHEA:11853"/>
    </physiologicalReaction>
</comment>
<evidence type="ECO:0000256" key="6">
    <source>
        <dbReference type="ARBA" id="ARBA00022833"/>
    </source>
</evidence>
<keyword evidence="12" id="KW-1185">Reference proteome</keyword>
<dbReference type="Proteomes" id="UP000323300">
    <property type="component" value="Unassembled WGS sequence"/>
</dbReference>
<keyword evidence="3" id="KW-0808">Transferase</keyword>
<evidence type="ECO:0000256" key="8">
    <source>
        <dbReference type="ARBA" id="ARBA00048968"/>
    </source>
</evidence>
<dbReference type="RefSeq" id="WP_149760440.1">
    <property type="nucleotide sequence ID" value="NZ_BSPE01000031.1"/>
</dbReference>
<evidence type="ECO:0000256" key="9">
    <source>
        <dbReference type="ARBA" id="ARBA00049893"/>
    </source>
</evidence>
<dbReference type="Pfam" id="PF02578">
    <property type="entry name" value="Cu-oxidase_4"/>
    <property type="match status" value="1"/>
</dbReference>
<accession>A0A1I3ZB12</accession>
<evidence type="ECO:0000256" key="2">
    <source>
        <dbReference type="ARBA" id="ARBA00007353"/>
    </source>
</evidence>
<evidence type="ECO:0000256" key="7">
    <source>
        <dbReference type="ARBA" id="ARBA00047989"/>
    </source>
</evidence>
<evidence type="ECO:0000256" key="10">
    <source>
        <dbReference type="RuleBase" id="RU361274"/>
    </source>
</evidence>
<comment type="similarity">
    <text evidence="2 10">Belongs to the purine nucleoside phosphorylase YfiH/LACC1 family.</text>
</comment>
<comment type="catalytic activity">
    <reaction evidence="8">
        <text>adenosine + phosphate = alpha-D-ribose 1-phosphate + adenine</text>
        <dbReference type="Rhea" id="RHEA:27642"/>
        <dbReference type="ChEBI" id="CHEBI:16335"/>
        <dbReference type="ChEBI" id="CHEBI:16708"/>
        <dbReference type="ChEBI" id="CHEBI:43474"/>
        <dbReference type="ChEBI" id="CHEBI:57720"/>
        <dbReference type="EC" id="2.4.2.1"/>
    </reaction>
    <physiologicalReaction direction="left-to-right" evidence="8">
        <dbReference type="Rhea" id="RHEA:27643"/>
    </physiologicalReaction>
</comment>